<sequence length="202" mass="21945">MKKTLLPAILLAFSFSSAQVGNVGINTNTPRVKLDVAGTYKSGKILTAPSSIPAVTSVEKDRYLLLNHSISDNTVKKINPSQANSPGIASIITYTLSNVNGDWVENFNTKINSDDYSLMVLSAYFDRDLYGVNIAIPSYGVKSVNSEWQIYADYSQLSSTSNGVWTIVCAVYPKTYVKIFPERGPFNLNGTTTGSDSTPILP</sequence>
<proteinExistence type="predicted"/>
<gene>
    <name evidence="2" type="ORF">CHA01nite_35800</name>
</gene>
<dbReference type="Proteomes" id="UP000321863">
    <property type="component" value="Unassembled WGS sequence"/>
</dbReference>
<evidence type="ECO:0000256" key="1">
    <source>
        <dbReference type="SAM" id="SignalP"/>
    </source>
</evidence>
<accession>A0A511YRL7</accession>
<comment type="caution">
    <text evidence="2">The sequence shown here is derived from an EMBL/GenBank/DDBJ whole genome shotgun (WGS) entry which is preliminary data.</text>
</comment>
<dbReference type="AlphaFoldDB" id="A0A511YRL7"/>
<feature type="chain" id="PRO_5022057509" evidence="1">
    <location>
        <begin position="19"/>
        <end position="202"/>
    </location>
</feature>
<evidence type="ECO:0000313" key="3">
    <source>
        <dbReference type="Proteomes" id="UP000321863"/>
    </source>
</evidence>
<keyword evidence="1" id="KW-0732">Signal</keyword>
<reference evidence="2 3" key="1">
    <citation type="submission" date="2019-07" db="EMBL/GenBank/DDBJ databases">
        <title>Whole genome shotgun sequence of Chryseobacterium hagamense NBRC 105253.</title>
        <authorList>
            <person name="Hosoyama A."/>
            <person name="Uohara A."/>
            <person name="Ohji S."/>
            <person name="Ichikawa N."/>
        </authorList>
    </citation>
    <scope>NUCLEOTIDE SEQUENCE [LARGE SCALE GENOMIC DNA]</scope>
    <source>
        <strain evidence="2 3">NBRC 105253</strain>
    </source>
</reference>
<evidence type="ECO:0000313" key="2">
    <source>
        <dbReference type="EMBL" id="GEN77840.1"/>
    </source>
</evidence>
<dbReference type="OrthoDB" id="1449049at2"/>
<keyword evidence="3" id="KW-1185">Reference proteome</keyword>
<feature type="signal peptide" evidence="1">
    <location>
        <begin position="1"/>
        <end position="18"/>
    </location>
</feature>
<protein>
    <submittedName>
        <fullName evidence="2">Uncharacterized protein</fullName>
    </submittedName>
</protein>
<dbReference type="RefSeq" id="WP_146943985.1">
    <property type="nucleotide sequence ID" value="NZ_BJYJ01000034.1"/>
</dbReference>
<organism evidence="2 3">
    <name type="scientific">Chryseobacterium hagamense</name>
    <dbReference type="NCBI Taxonomy" id="395935"/>
    <lineage>
        <taxon>Bacteria</taxon>
        <taxon>Pseudomonadati</taxon>
        <taxon>Bacteroidota</taxon>
        <taxon>Flavobacteriia</taxon>
        <taxon>Flavobacteriales</taxon>
        <taxon>Weeksellaceae</taxon>
        <taxon>Chryseobacterium group</taxon>
        <taxon>Chryseobacterium</taxon>
    </lineage>
</organism>
<name>A0A511YRL7_9FLAO</name>
<dbReference type="EMBL" id="BJYJ01000034">
    <property type="protein sequence ID" value="GEN77840.1"/>
    <property type="molecule type" value="Genomic_DNA"/>
</dbReference>